<accession>A0A6J5SN77</accession>
<dbReference type="EMBL" id="LR796915">
    <property type="protein sequence ID" value="CAB4174866.1"/>
    <property type="molecule type" value="Genomic_DNA"/>
</dbReference>
<dbReference type="InterPro" id="IPR036249">
    <property type="entry name" value="Thioredoxin-like_sf"/>
</dbReference>
<feature type="domain" description="Thioredoxin" evidence="2">
    <location>
        <begin position="1"/>
        <end position="103"/>
    </location>
</feature>
<dbReference type="EMBL" id="LR796983">
    <property type="protein sequence ID" value="CAB4179584.1"/>
    <property type="molecule type" value="Genomic_DNA"/>
</dbReference>
<evidence type="ECO:0000313" key="7">
    <source>
        <dbReference type="EMBL" id="CAB4185598.1"/>
    </source>
</evidence>
<dbReference type="PIRSF" id="PIRSF000077">
    <property type="entry name" value="Thioredoxin"/>
    <property type="match status" value="1"/>
</dbReference>
<evidence type="ECO:0000313" key="10">
    <source>
        <dbReference type="EMBL" id="CAB4216972.1"/>
    </source>
</evidence>
<dbReference type="CDD" id="cd02947">
    <property type="entry name" value="TRX_family"/>
    <property type="match status" value="1"/>
</dbReference>
<dbReference type="Pfam" id="PF00085">
    <property type="entry name" value="Thioredoxin"/>
    <property type="match status" value="1"/>
</dbReference>
<evidence type="ECO:0000313" key="5">
    <source>
        <dbReference type="EMBL" id="CAB4174866.1"/>
    </source>
</evidence>
<keyword evidence="10" id="KW-0413">Isomerase</keyword>
<dbReference type="EMBL" id="LR797131">
    <property type="protein sequence ID" value="CAB4188908.1"/>
    <property type="molecule type" value="Genomic_DNA"/>
</dbReference>
<organism evidence="10">
    <name type="scientific">uncultured Caudovirales phage</name>
    <dbReference type="NCBI Taxonomy" id="2100421"/>
    <lineage>
        <taxon>Viruses</taxon>
        <taxon>Duplodnaviria</taxon>
        <taxon>Heunggongvirae</taxon>
        <taxon>Uroviricota</taxon>
        <taxon>Caudoviricetes</taxon>
        <taxon>Peduoviridae</taxon>
        <taxon>Maltschvirus</taxon>
        <taxon>Maltschvirus maltsch</taxon>
    </lineage>
</organism>
<dbReference type="EMBL" id="LR797455">
    <property type="protein sequence ID" value="CAB4216972.1"/>
    <property type="molecule type" value="Genomic_DNA"/>
</dbReference>
<dbReference type="Gene3D" id="3.40.30.10">
    <property type="entry name" value="Glutaredoxin"/>
    <property type="match status" value="1"/>
</dbReference>
<dbReference type="PROSITE" id="PS00194">
    <property type="entry name" value="THIOREDOXIN_1"/>
    <property type="match status" value="1"/>
</dbReference>
<evidence type="ECO:0000313" key="11">
    <source>
        <dbReference type="EMBL" id="CAB5230910.1"/>
    </source>
</evidence>
<evidence type="ECO:0000313" key="4">
    <source>
        <dbReference type="EMBL" id="CAB4150954.1"/>
    </source>
</evidence>
<dbReference type="InterPro" id="IPR013766">
    <property type="entry name" value="Thioredoxin_domain"/>
</dbReference>
<dbReference type="InterPro" id="IPR017937">
    <property type="entry name" value="Thioredoxin_CS"/>
</dbReference>
<protein>
    <submittedName>
        <fullName evidence="10">TrxA Thiol-disulfide isomerase and thioredoxins</fullName>
    </submittedName>
</protein>
<dbReference type="GO" id="GO:0016853">
    <property type="term" value="F:isomerase activity"/>
    <property type="evidence" value="ECO:0007669"/>
    <property type="project" value="UniProtKB-KW"/>
</dbReference>
<reference evidence="10" key="1">
    <citation type="submission" date="2020-05" db="EMBL/GenBank/DDBJ databases">
        <authorList>
            <person name="Chiriac C."/>
            <person name="Salcher M."/>
            <person name="Ghai R."/>
            <person name="Kavagutti S V."/>
        </authorList>
    </citation>
    <scope>NUCLEOTIDE SEQUENCE</scope>
</reference>
<proteinExistence type="predicted"/>
<evidence type="ECO:0000313" key="8">
    <source>
        <dbReference type="EMBL" id="CAB4188908.1"/>
    </source>
</evidence>
<sequence length="105" mass="11963">MMRETTELNFKEDIAHGYSVVDFWAEWCGPCKMLTPIIEELSNELTNFNFYKVNVDDNANLANSQNISSVPTVNVYYNGKKIASQTGAKAKVLMKKFILENMDMV</sequence>
<keyword evidence="1" id="KW-1015">Disulfide bond</keyword>
<dbReference type="EMBL" id="LR797080">
    <property type="protein sequence ID" value="CAB4185598.1"/>
    <property type="molecule type" value="Genomic_DNA"/>
</dbReference>
<dbReference type="InterPro" id="IPR005746">
    <property type="entry name" value="Thioredoxin"/>
</dbReference>
<gene>
    <name evidence="6" type="ORF">UFOVP1032_3</name>
    <name evidence="7" type="ORF">UFOVP1125_71</name>
    <name evidence="8" type="ORF">UFOVP1173_17</name>
    <name evidence="9" type="ORF">UFOVP1241_87</name>
    <name evidence="10" type="ORF">UFOVP1491_3</name>
    <name evidence="11" type="ORF">UFOVP1579_3</name>
    <name evidence="3" type="ORF">UFOVP485_118</name>
    <name evidence="4" type="ORF">UFOVP575_70</name>
    <name evidence="5" type="ORF">UFOVP963_90</name>
</gene>
<dbReference type="EMBL" id="LR796457">
    <property type="protein sequence ID" value="CAB4146003.1"/>
    <property type="molecule type" value="Genomic_DNA"/>
</dbReference>
<dbReference type="PANTHER" id="PTHR46115">
    <property type="entry name" value="THIOREDOXIN-LIKE PROTEIN 1"/>
    <property type="match status" value="1"/>
</dbReference>
<evidence type="ECO:0000259" key="2">
    <source>
        <dbReference type="PROSITE" id="PS51352"/>
    </source>
</evidence>
<name>A0A6J5SN77_9CAUD</name>
<dbReference type="GO" id="GO:0015035">
    <property type="term" value="F:protein-disulfide reductase activity"/>
    <property type="evidence" value="ECO:0007669"/>
    <property type="project" value="InterPro"/>
</dbReference>
<dbReference type="NCBIfam" id="TIGR01068">
    <property type="entry name" value="thioredoxin"/>
    <property type="match status" value="1"/>
</dbReference>
<evidence type="ECO:0000313" key="6">
    <source>
        <dbReference type="EMBL" id="CAB4179584.1"/>
    </source>
</evidence>
<dbReference type="PROSITE" id="PS51352">
    <property type="entry name" value="THIOREDOXIN_2"/>
    <property type="match status" value="1"/>
</dbReference>
<evidence type="ECO:0000313" key="3">
    <source>
        <dbReference type="EMBL" id="CAB4146003.1"/>
    </source>
</evidence>
<dbReference type="EMBL" id="LR796551">
    <property type="protein sequence ID" value="CAB4150954.1"/>
    <property type="molecule type" value="Genomic_DNA"/>
</dbReference>
<dbReference type="EMBL" id="LR797188">
    <property type="protein sequence ID" value="CAB4192771.1"/>
    <property type="molecule type" value="Genomic_DNA"/>
</dbReference>
<dbReference type="SUPFAM" id="SSF52833">
    <property type="entry name" value="Thioredoxin-like"/>
    <property type="match status" value="1"/>
</dbReference>
<dbReference type="EMBL" id="LR798431">
    <property type="protein sequence ID" value="CAB5230910.1"/>
    <property type="molecule type" value="Genomic_DNA"/>
</dbReference>
<evidence type="ECO:0000256" key="1">
    <source>
        <dbReference type="ARBA" id="ARBA00023157"/>
    </source>
</evidence>
<evidence type="ECO:0000313" key="9">
    <source>
        <dbReference type="EMBL" id="CAB4192771.1"/>
    </source>
</evidence>
<dbReference type="PRINTS" id="PR00421">
    <property type="entry name" value="THIOREDOXIN"/>
</dbReference>